<reference evidence="2 3" key="1">
    <citation type="submission" date="2015-05" db="EMBL/GenBank/DDBJ databases">
        <title>Distinctive expansion of gene families associated with plant cell wall degradation and secondary metabolism in the genomes of grapevine trunk pathogens.</title>
        <authorList>
            <person name="Lawrence D.P."/>
            <person name="Travadon R."/>
            <person name="Rolshausen P.E."/>
            <person name="Baumgartner K."/>
        </authorList>
    </citation>
    <scope>NUCLEOTIDE SEQUENCE [LARGE SCALE GENOMIC DNA]</scope>
    <source>
        <strain evidence="2">DA912</strain>
    </source>
</reference>
<reference evidence="2 3" key="2">
    <citation type="submission" date="2015-05" db="EMBL/GenBank/DDBJ databases">
        <authorList>
            <person name="Morales-Cruz A."/>
            <person name="Amrine K.C."/>
            <person name="Cantu D."/>
        </authorList>
    </citation>
    <scope>NUCLEOTIDE SEQUENCE [LARGE SCALE GENOMIC DNA]</scope>
    <source>
        <strain evidence="2">DA912</strain>
    </source>
</reference>
<evidence type="ECO:0008006" key="4">
    <source>
        <dbReference type="Google" id="ProtNLM"/>
    </source>
</evidence>
<gene>
    <name evidence="2" type="ORF">UCDDA912_g04063</name>
</gene>
<feature type="chain" id="PRO_5002545799" description="Small secreted protein" evidence="1">
    <location>
        <begin position="19"/>
        <end position="129"/>
    </location>
</feature>
<protein>
    <recommendedName>
        <fullName evidence="4">Small secreted protein</fullName>
    </recommendedName>
</protein>
<evidence type="ECO:0000256" key="1">
    <source>
        <dbReference type="SAM" id="SignalP"/>
    </source>
</evidence>
<keyword evidence="3" id="KW-1185">Reference proteome</keyword>
<keyword evidence="1" id="KW-0732">Signal</keyword>
<evidence type="ECO:0000313" key="2">
    <source>
        <dbReference type="EMBL" id="KKY35925.1"/>
    </source>
</evidence>
<name>A0A0G2I818_9PEZI</name>
<sequence length="129" mass="13717">MNFFVCLAVLITAAISAAKPVEKRQIGGVLICNGAQATGNCSYQVYELDACHNLTSEFSGNAATFAPDGEDFYCFPYLITCGGICRSPTGCTPGAISYDSPDKFNLTALGGGWDRLITSFDCQTARPSY</sequence>
<comment type="caution">
    <text evidence="2">The sequence shown here is derived from an EMBL/GenBank/DDBJ whole genome shotgun (WGS) entry which is preliminary data.</text>
</comment>
<accession>A0A0G2I818</accession>
<proteinExistence type="predicted"/>
<organism evidence="2 3">
    <name type="scientific">Diaporthe ampelina</name>
    <dbReference type="NCBI Taxonomy" id="1214573"/>
    <lineage>
        <taxon>Eukaryota</taxon>
        <taxon>Fungi</taxon>
        <taxon>Dikarya</taxon>
        <taxon>Ascomycota</taxon>
        <taxon>Pezizomycotina</taxon>
        <taxon>Sordariomycetes</taxon>
        <taxon>Sordariomycetidae</taxon>
        <taxon>Diaporthales</taxon>
        <taxon>Diaporthaceae</taxon>
        <taxon>Diaporthe</taxon>
    </lineage>
</organism>
<dbReference type="AlphaFoldDB" id="A0A0G2I818"/>
<feature type="signal peptide" evidence="1">
    <location>
        <begin position="1"/>
        <end position="18"/>
    </location>
</feature>
<evidence type="ECO:0000313" key="3">
    <source>
        <dbReference type="Proteomes" id="UP000034680"/>
    </source>
</evidence>
<dbReference type="OrthoDB" id="2910287at2759"/>
<dbReference type="EMBL" id="LCUC01000142">
    <property type="protein sequence ID" value="KKY35925.1"/>
    <property type="molecule type" value="Genomic_DNA"/>
</dbReference>
<dbReference type="Proteomes" id="UP000034680">
    <property type="component" value="Unassembled WGS sequence"/>
</dbReference>